<dbReference type="EMBL" id="LSSN01001330">
    <property type="protein sequence ID" value="OMJ20086.1"/>
    <property type="molecule type" value="Genomic_DNA"/>
</dbReference>
<keyword evidence="2" id="KW-1185">Reference proteome</keyword>
<sequence length="251" mass="27597">MSCISFISRIFSKRKAMKSPDLSNSEIGFGAPRTLAPTRLKKVAPESCFVASNQHDNLDYLDHTYMSENQVLFSVRAMADNVDLDKPVPGSFGSGLYQHLPFKRGDRINIVNKLHGGALVGYIVKKEVPSGEGSDISGNSPAYDRNGNRISTYNSQSKNMFTANELGLVPKSLVKKISKSGSKRTTLNESLVSIAGSVNIESTNKLISNNSRFDINNDSTATLYVSNNYQPSRPNRNSYMIQLANTQRAAY</sequence>
<dbReference type="AlphaFoldDB" id="A0A1R1Y001"/>
<proteinExistence type="predicted"/>
<gene>
    <name evidence="1" type="ORF">AYI70_g4341</name>
</gene>
<protein>
    <submittedName>
        <fullName evidence="1">Uncharacterized protein</fullName>
    </submittedName>
</protein>
<evidence type="ECO:0000313" key="2">
    <source>
        <dbReference type="Proteomes" id="UP000187283"/>
    </source>
</evidence>
<reference evidence="1 2" key="1">
    <citation type="submission" date="2017-01" db="EMBL/GenBank/DDBJ databases">
        <authorList>
            <person name="Mah S.A."/>
            <person name="Swanson W.J."/>
            <person name="Moy G.W."/>
            <person name="Vacquier V.D."/>
        </authorList>
    </citation>
    <scope>NUCLEOTIDE SEQUENCE [LARGE SCALE GENOMIC DNA]</scope>
    <source>
        <strain evidence="1 2">GSMNP</strain>
    </source>
</reference>
<name>A0A1R1Y001_9FUNG</name>
<accession>A0A1R1Y001</accession>
<evidence type="ECO:0000313" key="1">
    <source>
        <dbReference type="EMBL" id="OMJ20086.1"/>
    </source>
</evidence>
<comment type="caution">
    <text evidence="1">The sequence shown here is derived from an EMBL/GenBank/DDBJ whole genome shotgun (WGS) entry which is preliminary data.</text>
</comment>
<dbReference type="Proteomes" id="UP000187283">
    <property type="component" value="Unassembled WGS sequence"/>
</dbReference>
<organism evidence="1 2">
    <name type="scientific">Smittium culicis</name>
    <dbReference type="NCBI Taxonomy" id="133412"/>
    <lineage>
        <taxon>Eukaryota</taxon>
        <taxon>Fungi</taxon>
        <taxon>Fungi incertae sedis</taxon>
        <taxon>Zoopagomycota</taxon>
        <taxon>Kickxellomycotina</taxon>
        <taxon>Harpellomycetes</taxon>
        <taxon>Harpellales</taxon>
        <taxon>Legeriomycetaceae</taxon>
        <taxon>Smittium</taxon>
    </lineage>
</organism>
<dbReference type="OrthoDB" id="10619575at2759"/>